<sequence>MLYLSLRDSVIAEIEDDSMECYCFAYEEERNTRYHAYYWDQFPYKAHIECMVSEVCILLPFL</sequence>
<reference evidence="1" key="1">
    <citation type="submission" date="2018-02" db="EMBL/GenBank/DDBJ databases">
        <title>Rhizophora mucronata_Transcriptome.</title>
        <authorList>
            <person name="Meera S.P."/>
            <person name="Sreeshan A."/>
            <person name="Augustine A."/>
        </authorList>
    </citation>
    <scope>NUCLEOTIDE SEQUENCE</scope>
    <source>
        <tissue evidence="1">Leaf</tissue>
    </source>
</reference>
<dbReference type="AlphaFoldDB" id="A0A2P2PCK1"/>
<evidence type="ECO:0000313" key="1">
    <source>
        <dbReference type="EMBL" id="MBX52470.1"/>
    </source>
</evidence>
<organism evidence="1">
    <name type="scientific">Rhizophora mucronata</name>
    <name type="common">Asiatic mangrove</name>
    <dbReference type="NCBI Taxonomy" id="61149"/>
    <lineage>
        <taxon>Eukaryota</taxon>
        <taxon>Viridiplantae</taxon>
        <taxon>Streptophyta</taxon>
        <taxon>Embryophyta</taxon>
        <taxon>Tracheophyta</taxon>
        <taxon>Spermatophyta</taxon>
        <taxon>Magnoliopsida</taxon>
        <taxon>eudicotyledons</taxon>
        <taxon>Gunneridae</taxon>
        <taxon>Pentapetalae</taxon>
        <taxon>rosids</taxon>
        <taxon>fabids</taxon>
        <taxon>Malpighiales</taxon>
        <taxon>Rhizophoraceae</taxon>
        <taxon>Rhizophora</taxon>
    </lineage>
</organism>
<name>A0A2P2PCK1_RHIMU</name>
<accession>A0A2P2PCK1</accession>
<proteinExistence type="predicted"/>
<protein>
    <submittedName>
        <fullName evidence="1">Uncharacterized protein</fullName>
    </submittedName>
</protein>
<dbReference type="EMBL" id="GGEC01071986">
    <property type="protein sequence ID" value="MBX52470.1"/>
    <property type="molecule type" value="Transcribed_RNA"/>
</dbReference>